<sequence>MNFQDEGRKNGWFVFKDLVFLFPLWLFLSFVFISPVFAKKLSPKPVDSKMSSSCSQQGLEGLTTQLMLDLPSYANRVIQRSRRLSRSVDIYPYILVAGKPKFQPLPLNPGIDTANNTANNTNNYASQGVEQVFFTTLERQYIDKKAVELQQFHRLFLTKTTLGWQVVMMFTQTGEYPVKPHIAPPRDSSQGAIAQGVKLWLRDCEAGSVNYSPQHPSLNLNSVLPQSFLDPV</sequence>
<dbReference type="Proteomes" id="UP000300142">
    <property type="component" value="Unassembled WGS sequence"/>
</dbReference>
<dbReference type="AlphaFoldDB" id="A0A479ZSW3"/>
<protein>
    <submittedName>
        <fullName evidence="1">Uncharacterized protein</fullName>
    </submittedName>
</protein>
<organism evidence="1 2">
    <name type="scientific">Sphaerospermopsis reniformis</name>
    <dbReference type="NCBI Taxonomy" id="531300"/>
    <lineage>
        <taxon>Bacteria</taxon>
        <taxon>Bacillati</taxon>
        <taxon>Cyanobacteriota</taxon>
        <taxon>Cyanophyceae</taxon>
        <taxon>Nostocales</taxon>
        <taxon>Aphanizomenonaceae</taxon>
        <taxon>Sphaerospermopsis</taxon>
    </lineage>
</organism>
<reference evidence="2" key="1">
    <citation type="submission" date="2019-02" db="EMBL/GenBank/DDBJ databases">
        <title>Draft genome sequence of Sphaerospermopsis reniformis NIES-1949.</title>
        <authorList>
            <person name="Yamaguchi H."/>
            <person name="Suzuki S."/>
            <person name="Kawachi M."/>
        </authorList>
    </citation>
    <scope>NUCLEOTIDE SEQUENCE [LARGE SCALE GENOMIC DNA]</scope>
    <source>
        <strain evidence="2">NIES-1949</strain>
    </source>
</reference>
<evidence type="ECO:0000313" key="1">
    <source>
        <dbReference type="EMBL" id="GCL35587.1"/>
    </source>
</evidence>
<dbReference type="RefSeq" id="WP_236103977.1">
    <property type="nucleotide sequence ID" value="NZ_BJCE01000013.1"/>
</dbReference>
<comment type="caution">
    <text evidence="1">The sequence shown here is derived from an EMBL/GenBank/DDBJ whole genome shotgun (WGS) entry which is preliminary data.</text>
</comment>
<proteinExistence type="predicted"/>
<accession>A0A479ZSW3</accession>
<keyword evidence="2" id="KW-1185">Reference proteome</keyword>
<dbReference type="EMBL" id="BJCE01000013">
    <property type="protein sequence ID" value="GCL35587.1"/>
    <property type="molecule type" value="Genomic_DNA"/>
</dbReference>
<gene>
    <name evidence="1" type="ORF">SR1949_06830</name>
</gene>
<evidence type="ECO:0000313" key="2">
    <source>
        <dbReference type="Proteomes" id="UP000300142"/>
    </source>
</evidence>
<name>A0A479ZSW3_9CYAN</name>